<protein>
    <submittedName>
        <fullName evidence="2">Uncharacterized protein</fullName>
    </submittedName>
</protein>
<evidence type="ECO:0000313" key="2">
    <source>
        <dbReference type="EMBL" id="QHK18513.1"/>
    </source>
</evidence>
<dbReference type="Proteomes" id="UP000464186">
    <property type="component" value="Chromosome"/>
</dbReference>
<accession>A0A6P1NH73</accession>
<reference evidence="2 3" key="1">
    <citation type="submission" date="2020-01" db="EMBL/GenBank/DDBJ databases">
        <title>Pseudarthrobacter psychrotolerans sp. nov., isolated from antarctic soil.</title>
        <authorList>
            <person name="Shin Y."/>
            <person name="Park W."/>
        </authorList>
    </citation>
    <scope>NUCLEOTIDE SEQUENCE [LARGE SCALE GENOMIC DNA]</scope>
    <source>
        <strain evidence="2 3">YJ56</strain>
    </source>
</reference>
<sequence>MYKERKEISAEGFTFADVPAIEFLGFMYMCMGVLAVVAMTVEAFT</sequence>
<dbReference type="KEGG" id="psey:GU243_00490"/>
<feature type="transmembrane region" description="Helical" evidence="1">
    <location>
        <begin position="20"/>
        <end position="41"/>
    </location>
</feature>
<proteinExistence type="predicted"/>
<keyword evidence="1" id="KW-1133">Transmembrane helix</keyword>
<dbReference type="EMBL" id="CP047898">
    <property type="protein sequence ID" value="QHK18513.1"/>
    <property type="molecule type" value="Genomic_DNA"/>
</dbReference>
<gene>
    <name evidence="2" type="ORF">GU243_00490</name>
</gene>
<organism evidence="2 3">
    <name type="scientific">Pseudarthrobacter psychrotolerans</name>
    <dbReference type="NCBI Taxonomy" id="2697569"/>
    <lineage>
        <taxon>Bacteria</taxon>
        <taxon>Bacillati</taxon>
        <taxon>Actinomycetota</taxon>
        <taxon>Actinomycetes</taxon>
        <taxon>Micrococcales</taxon>
        <taxon>Micrococcaceae</taxon>
        <taxon>Pseudarthrobacter</taxon>
    </lineage>
</organism>
<keyword evidence="3" id="KW-1185">Reference proteome</keyword>
<keyword evidence="1" id="KW-0472">Membrane</keyword>
<evidence type="ECO:0000313" key="3">
    <source>
        <dbReference type="Proteomes" id="UP000464186"/>
    </source>
</evidence>
<keyword evidence="1" id="KW-0812">Transmembrane</keyword>
<evidence type="ECO:0000256" key="1">
    <source>
        <dbReference type="SAM" id="Phobius"/>
    </source>
</evidence>
<name>A0A6P1NH73_9MICC</name>
<dbReference type="AlphaFoldDB" id="A0A6P1NH73"/>